<comment type="caution">
    <text evidence="9">The sequence shown here is derived from an EMBL/GenBank/DDBJ whole genome shotgun (WGS) entry which is preliminary data.</text>
</comment>
<feature type="transmembrane region" description="Helical" evidence="8">
    <location>
        <begin position="76"/>
        <end position="94"/>
    </location>
</feature>
<feature type="transmembrane region" description="Helical" evidence="8">
    <location>
        <begin position="31"/>
        <end position="55"/>
    </location>
</feature>
<dbReference type="EMBL" id="JAKKSL010000002">
    <property type="protein sequence ID" value="MCI2283969.1"/>
    <property type="molecule type" value="Genomic_DNA"/>
</dbReference>
<keyword evidence="4 8" id="KW-1003">Cell membrane</keyword>
<evidence type="ECO:0000256" key="1">
    <source>
        <dbReference type="ARBA" id="ARBA00004651"/>
    </source>
</evidence>
<evidence type="ECO:0000313" key="9">
    <source>
        <dbReference type="EMBL" id="MCI2283969.1"/>
    </source>
</evidence>
<evidence type="ECO:0000256" key="6">
    <source>
        <dbReference type="ARBA" id="ARBA00022989"/>
    </source>
</evidence>
<organism evidence="9 10">
    <name type="scientific">Colwellia maritima</name>
    <dbReference type="NCBI Taxonomy" id="2912588"/>
    <lineage>
        <taxon>Bacteria</taxon>
        <taxon>Pseudomonadati</taxon>
        <taxon>Pseudomonadota</taxon>
        <taxon>Gammaproteobacteria</taxon>
        <taxon>Alteromonadales</taxon>
        <taxon>Colwelliaceae</taxon>
        <taxon>Colwellia</taxon>
    </lineage>
</organism>
<accession>A0ABS9X179</accession>
<comment type="similarity">
    <text evidence="2 8">Belongs to the 4-toluene sulfonate uptake permease (TSUP) (TC 2.A.102) family.</text>
</comment>
<keyword evidence="5 8" id="KW-0812">Transmembrane</keyword>
<name>A0ABS9X179_9GAMM</name>
<dbReference type="Proteomes" id="UP001139646">
    <property type="component" value="Unassembled WGS sequence"/>
</dbReference>
<keyword evidence="3" id="KW-0813">Transport</keyword>
<feature type="transmembrane region" description="Helical" evidence="8">
    <location>
        <begin position="5"/>
        <end position="25"/>
    </location>
</feature>
<protein>
    <recommendedName>
        <fullName evidence="8">Probable membrane transporter protein</fullName>
    </recommendedName>
</protein>
<keyword evidence="6 8" id="KW-1133">Transmembrane helix</keyword>
<reference evidence="9" key="1">
    <citation type="submission" date="2022-01" db="EMBL/GenBank/DDBJ databases">
        <title>Colwellia maritima, isolated from seawater.</title>
        <authorList>
            <person name="Kristyanto S."/>
            <person name="Jung J."/>
            <person name="Jeon C.O."/>
        </authorList>
    </citation>
    <scope>NUCLEOTIDE SEQUENCE</scope>
    <source>
        <strain evidence="9">MSW7</strain>
    </source>
</reference>
<keyword evidence="7 8" id="KW-0472">Membrane</keyword>
<sequence>MITDLFFYLCAIPAVLLCGMSKGGFGGGISILAIPLMVIAIPPVQAAAILLPILIAMDMFALRNFRSQCSIENLKIILPGAIIGILIGTFTFSYLSADMIRIMIGAIALVFTLNHWFKKRVTQGSKLNKIKGIFWSAIAGFTSFGVHAGGPPISIYLLPQNLDKKNTNGYICLVFYRG</sequence>
<evidence type="ECO:0000256" key="4">
    <source>
        <dbReference type="ARBA" id="ARBA00022475"/>
    </source>
</evidence>
<dbReference type="PANTHER" id="PTHR30269:SF37">
    <property type="entry name" value="MEMBRANE TRANSPORTER PROTEIN"/>
    <property type="match status" value="1"/>
</dbReference>
<dbReference type="Pfam" id="PF01925">
    <property type="entry name" value="TauE"/>
    <property type="match status" value="1"/>
</dbReference>
<gene>
    <name evidence="9" type="ORF">L3081_11845</name>
</gene>
<proteinExistence type="inferred from homology"/>
<evidence type="ECO:0000256" key="7">
    <source>
        <dbReference type="ARBA" id="ARBA00023136"/>
    </source>
</evidence>
<evidence type="ECO:0000313" key="10">
    <source>
        <dbReference type="Proteomes" id="UP001139646"/>
    </source>
</evidence>
<feature type="transmembrane region" description="Helical" evidence="8">
    <location>
        <begin position="100"/>
        <end position="117"/>
    </location>
</feature>
<evidence type="ECO:0000256" key="3">
    <source>
        <dbReference type="ARBA" id="ARBA00022448"/>
    </source>
</evidence>
<evidence type="ECO:0000256" key="5">
    <source>
        <dbReference type="ARBA" id="ARBA00022692"/>
    </source>
</evidence>
<comment type="subcellular location">
    <subcellularLocation>
        <location evidence="1 8">Cell membrane</location>
        <topology evidence="1 8">Multi-pass membrane protein</topology>
    </subcellularLocation>
</comment>
<dbReference type="RefSeq" id="WP_242286348.1">
    <property type="nucleotide sequence ID" value="NZ_JAKKSL010000002.1"/>
</dbReference>
<evidence type="ECO:0000256" key="2">
    <source>
        <dbReference type="ARBA" id="ARBA00009142"/>
    </source>
</evidence>
<dbReference type="PANTHER" id="PTHR30269">
    <property type="entry name" value="TRANSMEMBRANE PROTEIN YFCA"/>
    <property type="match status" value="1"/>
</dbReference>
<dbReference type="InterPro" id="IPR002781">
    <property type="entry name" value="TM_pro_TauE-like"/>
</dbReference>
<evidence type="ECO:0000256" key="8">
    <source>
        <dbReference type="RuleBase" id="RU363041"/>
    </source>
</evidence>
<keyword evidence="10" id="KW-1185">Reference proteome</keyword>
<dbReference type="InterPro" id="IPR052017">
    <property type="entry name" value="TSUP"/>
</dbReference>